<comment type="similarity">
    <text evidence="6">Belongs to the NAD kinase family.</text>
</comment>
<dbReference type="Proteomes" id="UP000076023">
    <property type="component" value="Unassembled WGS sequence"/>
</dbReference>
<dbReference type="InterPro" id="IPR002504">
    <property type="entry name" value="NADK"/>
</dbReference>
<dbReference type="InterPro" id="IPR016064">
    <property type="entry name" value="NAD/diacylglycerol_kinase_sf"/>
</dbReference>
<dbReference type="AlphaFoldDB" id="A0A146G902"/>
<evidence type="ECO:0000313" key="7">
    <source>
        <dbReference type="EMBL" id="GAT33762.1"/>
    </source>
</evidence>
<evidence type="ECO:0000256" key="3">
    <source>
        <dbReference type="ARBA" id="ARBA00022857"/>
    </source>
</evidence>
<dbReference type="Pfam" id="PF20143">
    <property type="entry name" value="NAD_kinase_C"/>
    <property type="match status" value="1"/>
</dbReference>
<dbReference type="GO" id="GO:0006741">
    <property type="term" value="P:NADP+ biosynthetic process"/>
    <property type="evidence" value="ECO:0007669"/>
    <property type="project" value="UniProtKB-UniRule"/>
</dbReference>
<comment type="subcellular location">
    <subcellularLocation>
        <location evidence="6">Cytoplasm</location>
    </subcellularLocation>
</comment>
<feature type="binding site" evidence="6">
    <location>
        <begin position="139"/>
        <end position="140"/>
    </location>
    <ligand>
        <name>NAD(+)</name>
        <dbReference type="ChEBI" id="CHEBI:57540"/>
    </ligand>
</feature>
<feature type="binding site" evidence="6">
    <location>
        <begin position="180"/>
        <end position="185"/>
    </location>
    <ligand>
        <name>NAD(+)</name>
        <dbReference type="ChEBI" id="CHEBI:57540"/>
    </ligand>
</feature>
<reference evidence="8" key="1">
    <citation type="journal article" date="2017" name="Genome Announc.">
        <title>Draft Genome Sequence of Terrimicrobium sacchariphilum NM-5T, a Facultative Anaerobic Soil Bacterium of the Class Spartobacteria.</title>
        <authorList>
            <person name="Qiu Y.L."/>
            <person name="Tourlousse D.M."/>
            <person name="Matsuura N."/>
            <person name="Ohashi A."/>
            <person name="Sekiguchi Y."/>
        </authorList>
    </citation>
    <scope>NUCLEOTIDE SEQUENCE [LARGE SCALE GENOMIC DNA]</scope>
    <source>
        <strain evidence="8">NM-5</strain>
    </source>
</reference>
<dbReference type="InterPro" id="IPR017438">
    <property type="entry name" value="ATP-NAD_kinase_N"/>
</dbReference>
<comment type="function">
    <text evidence="6">Involved in the regulation of the intracellular balance of NAD and NADP, and is a key enzyme in the biosynthesis of NADP. Catalyzes specifically the phosphorylation on 2'-hydroxyl of the adenosine moiety of NAD to yield NADP.</text>
</comment>
<dbReference type="GO" id="GO:0019674">
    <property type="term" value="P:NAD+ metabolic process"/>
    <property type="evidence" value="ECO:0007669"/>
    <property type="project" value="InterPro"/>
</dbReference>
<feature type="binding site" evidence="6">
    <location>
        <position position="169"/>
    </location>
    <ligand>
        <name>NAD(+)</name>
        <dbReference type="ChEBI" id="CHEBI:57540"/>
    </ligand>
</feature>
<comment type="catalytic activity">
    <reaction evidence="5 6">
        <text>NAD(+) + ATP = ADP + NADP(+) + H(+)</text>
        <dbReference type="Rhea" id="RHEA:18629"/>
        <dbReference type="ChEBI" id="CHEBI:15378"/>
        <dbReference type="ChEBI" id="CHEBI:30616"/>
        <dbReference type="ChEBI" id="CHEBI:57540"/>
        <dbReference type="ChEBI" id="CHEBI:58349"/>
        <dbReference type="ChEBI" id="CHEBI:456216"/>
        <dbReference type="EC" id="2.7.1.23"/>
    </reaction>
</comment>
<feature type="binding site" evidence="6">
    <location>
        <begin position="65"/>
        <end position="66"/>
    </location>
    <ligand>
        <name>NAD(+)</name>
        <dbReference type="ChEBI" id="CHEBI:57540"/>
    </ligand>
</feature>
<dbReference type="PANTHER" id="PTHR20275">
    <property type="entry name" value="NAD KINASE"/>
    <property type="match status" value="1"/>
</dbReference>
<protein>
    <recommendedName>
        <fullName evidence="6">NAD kinase</fullName>
        <ecNumber evidence="6">2.7.1.23</ecNumber>
    </recommendedName>
    <alternativeName>
        <fullName evidence="6">ATP-dependent NAD kinase</fullName>
    </alternativeName>
</protein>
<feature type="active site" description="Proton acceptor" evidence="6">
    <location>
        <position position="65"/>
    </location>
</feature>
<dbReference type="Gene3D" id="3.40.50.10330">
    <property type="entry name" value="Probable inorganic polyphosphate/atp-NAD kinase, domain 1"/>
    <property type="match status" value="1"/>
</dbReference>
<dbReference type="EMBL" id="BDCO01000002">
    <property type="protein sequence ID" value="GAT33762.1"/>
    <property type="molecule type" value="Genomic_DNA"/>
</dbReference>
<keyword evidence="1 6" id="KW-0808">Transferase</keyword>
<evidence type="ECO:0000256" key="5">
    <source>
        <dbReference type="ARBA" id="ARBA00047925"/>
    </source>
</evidence>
<dbReference type="InterPro" id="IPR017437">
    <property type="entry name" value="ATP-NAD_kinase_PpnK-typ_C"/>
</dbReference>
<organism evidence="7 8">
    <name type="scientific">Terrimicrobium sacchariphilum</name>
    <dbReference type="NCBI Taxonomy" id="690879"/>
    <lineage>
        <taxon>Bacteria</taxon>
        <taxon>Pseudomonadati</taxon>
        <taxon>Verrucomicrobiota</taxon>
        <taxon>Terrimicrobiia</taxon>
        <taxon>Terrimicrobiales</taxon>
        <taxon>Terrimicrobiaceae</taxon>
        <taxon>Terrimicrobium</taxon>
    </lineage>
</organism>
<dbReference type="GO" id="GO:0005737">
    <property type="term" value="C:cytoplasm"/>
    <property type="evidence" value="ECO:0007669"/>
    <property type="project" value="UniProtKB-SubCell"/>
</dbReference>
<keyword evidence="3 6" id="KW-0521">NADP</keyword>
<keyword evidence="2 6" id="KW-0418">Kinase</keyword>
<dbReference type="FunCoup" id="A0A146G902">
    <property type="interactions" value="517"/>
</dbReference>
<dbReference type="PANTHER" id="PTHR20275:SF0">
    <property type="entry name" value="NAD KINASE"/>
    <property type="match status" value="1"/>
</dbReference>
<evidence type="ECO:0000256" key="2">
    <source>
        <dbReference type="ARBA" id="ARBA00022777"/>
    </source>
</evidence>
<dbReference type="Pfam" id="PF01513">
    <property type="entry name" value="NAD_kinase"/>
    <property type="match status" value="1"/>
</dbReference>
<dbReference type="EC" id="2.7.1.23" evidence="6"/>
<accession>A0A146G902</accession>
<keyword evidence="6" id="KW-0067">ATP-binding</keyword>
<feature type="binding site" evidence="6">
    <location>
        <position position="239"/>
    </location>
    <ligand>
        <name>NAD(+)</name>
        <dbReference type="ChEBI" id="CHEBI:57540"/>
    </ligand>
</feature>
<evidence type="ECO:0000256" key="1">
    <source>
        <dbReference type="ARBA" id="ARBA00022679"/>
    </source>
</evidence>
<feature type="binding site" evidence="6">
    <location>
        <position position="70"/>
    </location>
    <ligand>
        <name>NAD(+)</name>
        <dbReference type="ChEBI" id="CHEBI:57540"/>
    </ligand>
</feature>
<dbReference type="STRING" id="690879.TSACC_22180"/>
<keyword evidence="4 6" id="KW-0520">NAD</keyword>
<dbReference type="GO" id="GO:0051287">
    <property type="term" value="F:NAD binding"/>
    <property type="evidence" value="ECO:0007669"/>
    <property type="project" value="UniProtKB-ARBA"/>
</dbReference>
<dbReference type="GO" id="GO:0046872">
    <property type="term" value="F:metal ion binding"/>
    <property type="evidence" value="ECO:0007669"/>
    <property type="project" value="UniProtKB-UniRule"/>
</dbReference>
<comment type="caution">
    <text evidence="6">Lacks conserved residue(s) required for the propagation of feature annotation.</text>
</comment>
<sequence length="284" mass="30654">MIGLIAHTEKTEAAEQVRAMIGALQEKKVGFLLEKSTAEIAGILSDLDERALARQCDLLVVMGGDGTILRVVHKIGEDIKPIFGINIGSLGFLTCAAATEIPRAVESITRKDYILSQRSLLLTELISSGGKIRKMYGLNDVVISRGERSQLVKLRVKIDGAELTDYNADGLIIATPTGSTAYSLSAGGPILMPDSGGFVITPICPHVLTNRSTVVSDRSIITSELIVAEHSVFVTVDGQGNHAMHLGDTLRISQSDRRLPLVMLPEKLFPEVLRQKLKWSGSNV</sequence>
<name>A0A146G902_TERSA</name>
<dbReference type="SUPFAM" id="SSF111331">
    <property type="entry name" value="NAD kinase/diacylglycerol kinase-like"/>
    <property type="match status" value="1"/>
</dbReference>
<dbReference type="GO" id="GO:0005524">
    <property type="term" value="F:ATP binding"/>
    <property type="evidence" value="ECO:0007669"/>
    <property type="project" value="UniProtKB-KW"/>
</dbReference>
<dbReference type="InParanoid" id="A0A146G902"/>
<evidence type="ECO:0000256" key="6">
    <source>
        <dbReference type="HAMAP-Rule" id="MF_00361"/>
    </source>
</evidence>
<evidence type="ECO:0000256" key="4">
    <source>
        <dbReference type="ARBA" id="ARBA00023027"/>
    </source>
</evidence>
<keyword evidence="6" id="KW-0547">Nucleotide-binding</keyword>
<comment type="cofactor">
    <cofactor evidence="6">
        <name>a divalent metal cation</name>
        <dbReference type="ChEBI" id="CHEBI:60240"/>
    </cofactor>
</comment>
<dbReference type="Gene3D" id="2.60.200.30">
    <property type="entry name" value="Probable inorganic polyphosphate/atp-NAD kinase, domain 2"/>
    <property type="match status" value="1"/>
</dbReference>
<gene>
    <name evidence="6" type="primary">nadK</name>
    <name evidence="7" type="ORF">TSACC_22180</name>
</gene>
<dbReference type="GO" id="GO:0003951">
    <property type="term" value="F:NAD+ kinase activity"/>
    <property type="evidence" value="ECO:0007669"/>
    <property type="project" value="UniProtKB-UniRule"/>
</dbReference>
<dbReference type="HAMAP" id="MF_00361">
    <property type="entry name" value="NAD_kinase"/>
    <property type="match status" value="1"/>
</dbReference>
<keyword evidence="8" id="KW-1185">Reference proteome</keyword>
<comment type="caution">
    <text evidence="7">The sequence shown here is derived from an EMBL/GenBank/DDBJ whole genome shotgun (WGS) entry which is preliminary data.</text>
</comment>
<keyword evidence="6" id="KW-0963">Cytoplasm</keyword>
<dbReference type="RefSeq" id="WP_169809619.1">
    <property type="nucleotide sequence ID" value="NZ_BDCO01000002.1"/>
</dbReference>
<evidence type="ECO:0000313" key="8">
    <source>
        <dbReference type="Proteomes" id="UP000076023"/>
    </source>
</evidence>
<proteinExistence type="inferred from homology"/>